<evidence type="ECO:0000313" key="2">
    <source>
        <dbReference type="Proteomes" id="UP001359485"/>
    </source>
</evidence>
<dbReference type="Proteomes" id="UP001359485">
    <property type="component" value="Unassembled WGS sequence"/>
</dbReference>
<name>A0ABR1BB81_POLSC</name>
<gene>
    <name evidence="1" type="ORF">RUM44_012405</name>
</gene>
<accession>A0ABR1BB81</accession>
<dbReference type="EMBL" id="JAWJWF010000001">
    <property type="protein sequence ID" value="KAK6640708.1"/>
    <property type="molecule type" value="Genomic_DNA"/>
</dbReference>
<protein>
    <submittedName>
        <fullName evidence="1">Uncharacterized protein</fullName>
    </submittedName>
</protein>
<evidence type="ECO:0000313" key="1">
    <source>
        <dbReference type="EMBL" id="KAK6640708.1"/>
    </source>
</evidence>
<reference evidence="1 2" key="1">
    <citation type="submission" date="2023-09" db="EMBL/GenBank/DDBJ databases">
        <title>Genomes of two closely related lineages of the louse Polyplax serrata with different host specificities.</title>
        <authorList>
            <person name="Martinu J."/>
            <person name="Tarabai H."/>
            <person name="Stefka J."/>
            <person name="Hypsa V."/>
        </authorList>
    </citation>
    <scope>NUCLEOTIDE SEQUENCE [LARGE SCALE GENOMIC DNA]</scope>
    <source>
        <strain evidence="1">98ZLc_SE</strain>
    </source>
</reference>
<keyword evidence="2" id="KW-1185">Reference proteome</keyword>
<comment type="caution">
    <text evidence="1">The sequence shown here is derived from an EMBL/GenBank/DDBJ whole genome shotgun (WGS) entry which is preliminary data.</text>
</comment>
<proteinExistence type="predicted"/>
<sequence length="90" mass="10195">MEREVRIESNCFNYNRGLFGDRLKTRLGTLGISESRLLCSGMQCGVPQKVPDEYTQTSNGFLPSTTTTKKINKKFLAQYRFEIPVGVART</sequence>
<organism evidence="1 2">
    <name type="scientific">Polyplax serrata</name>
    <name type="common">Common mouse louse</name>
    <dbReference type="NCBI Taxonomy" id="468196"/>
    <lineage>
        <taxon>Eukaryota</taxon>
        <taxon>Metazoa</taxon>
        <taxon>Ecdysozoa</taxon>
        <taxon>Arthropoda</taxon>
        <taxon>Hexapoda</taxon>
        <taxon>Insecta</taxon>
        <taxon>Pterygota</taxon>
        <taxon>Neoptera</taxon>
        <taxon>Paraneoptera</taxon>
        <taxon>Psocodea</taxon>
        <taxon>Troctomorpha</taxon>
        <taxon>Phthiraptera</taxon>
        <taxon>Anoplura</taxon>
        <taxon>Polyplacidae</taxon>
        <taxon>Polyplax</taxon>
    </lineage>
</organism>